<keyword evidence="1" id="KW-0472">Membrane</keyword>
<dbReference type="RefSeq" id="WP_331845986.1">
    <property type="nucleotide sequence ID" value="NZ_JAZHPZ010000003.1"/>
</dbReference>
<evidence type="ECO:0000313" key="3">
    <source>
        <dbReference type="Proteomes" id="UP001306950"/>
    </source>
</evidence>
<name>A0ABU7VPR4_9BACL</name>
<accession>A0ABU7VPR4</accession>
<keyword evidence="3" id="KW-1185">Reference proteome</keyword>
<keyword evidence="1" id="KW-1133">Transmembrane helix</keyword>
<comment type="caution">
    <text evidence="2">The sequence shown here is derived from an EMBL/GenBank/DDBJ whole genome shotgun (WGS) entry which is preliminary data.</text>
</comment>
<evidence type="ECO:0000256" key="1">
    <source>
        <dbReference type="SAM" id="Phobius"/>
    </source>
</evidence>
<keyword evidence="1" id="KW-0812">Transmembrane</keyword>
<feature type="transmembrane region" description="Helical" evidence="1">
    <location>
        <begin position="105"/>
        <end position="124"/>
    </location>
</feature>
<feature type="transmembrane region" description="Helical" evidence="1">
    <location>
        <begin position="6"/>
        <end position="27"/>
    </location>
</feature>
<protein>
    <submittedName>
        <fullName evidence="2">Uncharacterized protein</fullName>
    </submittedName>
</protein>
<proteinExistence type="predicted"/>
<organism evidence="2 3">
    <name type="scientific">Paenibacillus haidiansis</name>
    <dbReference type="NCBI Taxonomy" id="1574488"/>
    <lineage>
        <taxon>Bacteria</taxon>
        <taxon>Bacillati</taxon>
        <taxon>Bacillota</taxon>
        <taxon>Bacilli</taxon>
        <taxon>Bacillales</taxon>
        <taxon>Paenibacillaceae</taxon>
        <taxon>Paenibacillus</taxon>
    </lineage>
</organism>
<evidence type="ECO:0000313" key="2">
    <source>
        <dbReference type="EMBL" id="MEF2965754.1"/>
    </source>
</evidence>
<reference evidence="2 3" key="1">
    <citation type="submission" date="2024-02" db="EMBL/GenBank/DDBJ databases">
        <title>A nitrogen-fixing paenibacillus bacterium.</title>
        <authorList>
            <person name="Zhang W.L."/>
            <person name="Chen S.F."/>
        </authorList>
    </citation>
    <scope>NUCLEOTIDE SEQUENCE [LARGE SCALE GENOMIC DNA]</scope>
    <source>
        <strain evidence="2 3">M1</strain>
    </source>
</reference>
<feature type="transmembrane region" description="Helical" evidence="1">
    <location>
        <begin position="130"/>
        <end position="152"/>
    </location>
</feature>
<dbReference type="Proteomes" id="UP001306950">
    <property type="component" value="Unassembled WGS sequence"/>
</dbReference>
<feature type="transmembrane region" description="Helical" evidence="1">
    <location>
        <begin position="73"/>
        <end position="93"/>
    </location>
</feature>
<sequence>MRFEFSSIGLIISILILMPSLLFFTLFPPKNAPAAAPAINPIFTLLERVGQGAVFMVLIFLTKPDFSGRDADVWAMLTAVCFVLYYIMWIRYLARGRDRGYLTKAFLFIPIPLAVFPVCALLFASLWGESLWLCIATVIFAVGHLAVSWASAVSDGNT</sequence>
<dbReference type="EMBL" id="JAZHPZ010000003">
    <property type="protein sequence ID" value="MEF2965754.1"/>
    <property type="molecule type" value="Genomic_DNA"/>
</dbReference>
<gene>
    <name evidence="2" type="ORF">V3851_07930</name>
</gene>